<keyword evidence="8" id="KW-1185">Reference proteome</keyword>
<evidence type="ECO:0000259" key="6">
    <source>
        <dbReference type="PROSITE" id="PS51293"/>
    </source>
</evidence>
<dbReference type="GO" id="GO:0016787">
    <property type="term" value="F:hydrolase activity"/>
    <property type="evidence" value="ECO:0007669"/>
    <property type="project" value="UniProtKB-KW"/>
</dbReference>
<dbReference type="Gene3D" id="1.10.10.60">
    <property type="entry name" value="Homeodomain-like"/>
    <property type="match status" value="1"/>
</dbReference>
<evidence type="ECO:0000256" key="4">
    <source>
        <dbReference type="ARBA" id="ARBA00022853"/>
    </source>
</evidence>
<dbReference type="GO" id="GO:0005634">
    <property type="term" value="C:nucleus"/>
    <property type="evidence" value="ECO:0007669"/>
    <property type="project" value="UniProtKB-SubCell"/>
</dbReference>
<dbReference type="CDD" id="cd00167">
    <property type="entry name" value="SANT"/>
    <property type="match status" value="1"/>
</dbReference>
<dbReference type="InterPro" id="IPR017884">
    <property type="entry name" value="SANT_dom"/>
</dbReference>
<dbReference type="InterPro" id="IPR001005">
    <property type="entry name" value="SANT/Myb"/>
</dbReference>
<dbReference type="Proteomes" id="UP000594638">
    <property type="component" value="Unassembled WGS sequence"/>
</dbReference>
<dbReference type="FunFam" id="1.10.10.60:FF:000022">
    <property type="entry name" value="ISWI chromatin-remodeling complex ATPase CHR11 isoform A"/>
    <property type="match status" value="1"/>
</dbReference>
<name>A0A8S0QLJ3_OLEEU</name>
<dbReference type="AlphaFoldDB" id="A0A8S0QLJ3"/>
<dbReference type="SUPFAM" id="SSF46689">
    <property type="entry name" value="Homeodomain-like"/>
    <property type="match status" value="1"/>
</dbReference>
<evidence type="ECO:0000256" key="5">
    <source>
        <dbReference type="ARBA" id="ARBA00023242"/>
    </source>
</evidence>
<feature type="domain" description="SANT" evidence="6">
    <location>
        <begin position="15"/>
        <end position="67"/>
    </location>
</feature>
<reference evidence="7 8" key="1">
    <citation type="submission" date="2019-12" db="EMBL/GenBank/DDBJ databases">
        <authorList>
            <person name="Alioto T."/>
            <person name="Alioto T."/>
            <person name="Gomez Garrido J."/>
        </authorList>
    </citation>
    <scope>NUCLEOTIDE SEQUENCE [LARGE SCALE GENOMIC DNA]</scope>
</reference>
<evidence type="ECO:0000256" key="2">
    <source>
        <dbReference type="ARBA" id="ARBA00009687"/>
    </source>
</evidence>
<gene>
    <name evidence="7" type="ORF">OLEA9_A081351</name>
</gene>
<evidence type="ECO:0000313" key="8">
    <source>
        <dbReference type="Proteomes" id="UP000594638"/>
    </source>
</evidence>
<comment type="subcellular location">
    <subcellularLocation>
        <location evidence="1">Nucleus</location>
    </subcellularLocation>
</comment>
<dbReference type="OrthoDB" id="5857104at2759"/>
<comment type="similarity">
    <text evidence="2">Belongs to the SNF2/RAD54 helicase family. ISWI subfamily.</text>
</comment>
<proteinExistence type="inferred from homology"/>
<evidence type="ECO:0000256" key="3">
    <source>
        <dbReference type="ARBA" id="ARBA00022801"/>
    </source>
</evidence>
<evidence type="ECO:0000256" key="1">
    <source>
        <dbReference type="ARBA" id="ARBA00004123"/>
    </source>
</evidence>
<dbReference type="PROSITE" id="PS51293">
    <property type="entry name" value="SANT"/>
    <property type="match status" value="1"/>
</dbReference>
<dbReference type="Gramene" id="OE9A081351T1">
    <property type="protein sequence ID" value="OE9A081351C1"/>
    <property type="gene ID" value="OE9A081351"/>
</dbReference>
<dbReference type="SMART" id="SM00717">
    <property type="entry name" value="SANT"/>
    <property type="match status" value="1"/>
</dbReference>
<evidence type="ECO:0000313" key="7">
    <source>
        <dbReference type="EMBL" id="CAA2967942.1"/>
    </source>
</evidence>
<protein>
    <submittedName>
        <fullName evidence="7">ISWI chromatin-remodeling complex ATPase CHR11</fullName>
    </submittedName>
</protein>
<comment type="caution">
    <text evidence="7">The sequence shown here is derived from an EMBL/GenBank/DDBJ whole genome shotgun (WGS) entry which is preliminary data.</text>
</comment>
<keyword evidence="3" id="KW-0378">Hydrolase</keyword>
<accession>A0A8S0QLJ3</accession>
<keyword evidence="5" id="KW-0539">Nucleus</keyword>
<dbReference type="InterPro" id="IPR009057">
    <property type="entry name" value="Homeodomain-like_sf"/>
</dbReference>
<organism evidence="7 8">
    <name type="scientific">Olea europaea subsp. europaea</name>
    <dbReference type="NCBI Taxonomy" id="158383"/>
    <lineage>
        <taxon>Eukaryota</taxon>
        <taxon>Viridiplantae</taxon>
        <taxon>Streptophyta</taxon>
        <taxon>Embryophyta</taxon>
        <taxon>Tracheophyta</taxon>
        <taxon>Spermatophyta</taxon>
        <taxon>Magnoliopsida</taxon>
        <taxon>eudicotyledons</taxon>
        <taxon>Gunneridae</taxon>
        <taxon>Pentapetalae</taxon>
        <taxon>asterids</taxon>
        <taxon>lamiids</taxon>
        <taxon>Lamiales</taxon>
        <taxon>Oleaceae</taxon>
        <taxon>Oleeae</taxon>
        <taxon>Olea</taxon>
    </lineage>
</organism>
<keyword evidence="4" id="KW-0156">Chromatin regulator</keyword>
<sequence length="72" mass="8779">MTSEEQDEKERLLEEGFSTWSRRDFNTFIRACEKYGRNDIKNIAYEMEGQNENEVERYAKVFKERYKELNGK</sequence>
<dbReference type="EMBL" id="CACTIH010001895">
    <property type="protein sequence ID" value="CAA2967942.1"/>
    <property type="molecule type" value="Genomic_DNA"/>
</dbReference>
<dbReference type="GO" id="GO:0006325">
    <property type="term" value="P:chromatin organization"/>
    <property type="evidence" value="ECO:0007669"/>
    <property type="project" value="UniProtKB-KW"/>
</dbReference>